<dbReference type="SUPFAM" id="SSF51735">
    <property type="entry name" value="NAD(P)-binding Rossmann-fold domains"/>
    <property type="match status" value="1"/>
</dbReference>
<dbReference type="InterPro" id="IPR000534">
    <property type="entry name" value="Semialdehyde_DH_NAD-bd"/>
</dbReference>
<evidence type="ECO:0000256" key="6">
    <source>
        <dbReference type="ARBA" id="ARBA00023002"/>
    </source>
</evidence>
<keyword evidence="2 8" id="KW-0963">Cytoplasm</keyword>
<dbReference type="Gene3D" id="3.30.360.10">
    <property type="entry name" value="Dihydrodipicolinate Reductase, domain 2"/>
    <property type="match status" value="1"/>
</dbReference>
<organism evidence="11 12">
    <name type="scientific">Photobacterium carnosum</name>
    <dbReference type="NCBI Taxonomy" id="2023717"/>
    <lineage>
        <taxon>Bacteria</taxon>
        <taxon>Pseudomonadati</taxon>
        <taxon>Pseudomonadota</taxon>
        <taxon>Gammaproteobacteria</taxon>
        <taxon>Vibrionales</taxon>
        <taxon>Vibrionaceae</taxon>
        <taxon>Photobacterium</taxon>
    </lineage>
</organism>
<dbReference type="Proteomes" id="UP000234420">
    <property type="component" value="Unassembled WGS sequence"/>
</dbReference>
<evidence type="ECO:0000256" key="1">
    <source>
        <dbReference type="ARBA" id="ARBA00004862"/>
    </source>
</evidence>
<accession>A0A2N4UUF0</accession>
<dbReference type="GO" id="GO:0070401">
    <property type="term" value="F:NADP+ binding"/>
    <property type="evidence" value="ECO:0007669"/>
    <property type="project" value="InterPro"/>
</dbReference>
<keyword evidence="12" id="KW-1185">Reference proteome</keyword>
<comment type="function">
    <text evidence="8">Catalyzes the NADPH-dependent reduction of N-acetyl-5-glutamyl phosphate to yield N-acetyl-L-glutamate 5-semialdehyde.</text>
</comment>
<dbReference type="RefSeq" id="WP_101768080.1">
    <property type="nucleotide sequence ID" value="NZ_BPPU01000001.1"/>
</dbReference>
<dbReference type="GO" id="GO:0005737">
    <property type="term" value="C:cytoplasm"/>
    <property type="evidence" value="ECO:0007669"/>
    <property type="project" value="UniProtKB-SubCell"/>
</dbReference>
<keyword evidence="5 8" id="KW-0521">NADP</keyword>
<protein>
    <recommendedName>
        <fullName evidence="8">N-acetyl-gamma-glutamyl-phosphate reductase</fullName>
        <shortName evidence="8">AGPR</shortName>
        <ecNumber evidence="8">1.2.1.38</ecNumber>
    </recommendedName>
    <alternativeName>
        <fullName evidence="8">N-acetyl-glutamate semialdehyde dehydrogenase</fullName>
        <shortName evidence="8">NAGSA dehydrogenase</shortName>
    </alternativeName>
</protein>
<evidence type="ECO:0000256" key="4">
    <source>
        <dbReference type="ARBA" id="ARBA00022605"/>
    </source>
</evidence>
<evidence type="ECO:0000256" key="9">
    <source>
        <dbReference type="PROSITE-ProRule" id="PRU10010"/>
    </source>
</evidence>
<comment type="catalytic activity">
    <reaction evidence="7 8">
        <text>N-acetyl-L-glutamate 5-semialdehyde + phosphate + NADP(+) = N-acetyl-L-glutamyl 5-phosphate + NADPH + H(+)</text>
        <dbReference type="Rhea" id="RHEA:21588"/>
        <dbReference type="ChEBI" id="CHEBI:15378"/>
        <dbReference type="ChEBI" id="CHEBI:29123"/>
        <dbReference type="ChEBI" id="CHEBI:43474"/>
        <dbReference type="ChEBI" id="CHEBI:57783"/>
        <dbReference type="ChEBI" id="CHEBI:57936"/>
        <dbReference type="ChEBI" id="CHEBI:58349"/>
        <dbReference type="EC" id="1.2.1.38"/>
    </reaction>
</comment>
<comment type="similarity">
    <text evidence="8">Belongs to the NAGSA dehydrogenase family. Type 1 subfamily.</text>
</comment>
<evidence type="ECO:0000256" key="8">
    <source>
        <dbReference type="HAMAP-Rule" id="MF_00150"/>
    </source>
</evidence>
<dbReference type="InterPro" id="IPR023013">
    <property type="entry name" value="AGPR_AS"/>
</dbReference>
<evidence type="ECO:0000256" key="2">
    <source>
        <dbReference type="ARBA" id="ARBA00022490"/>
    </source>
</evidence>
<dbReference type="UniPathway" id="UPA00068">
    <property type="reaction ID" value="UER00108"/>
</dbReference>
<dbReference type="InterPro" id="IPR058924">
    <property type="entry name" value="AGPR_dimerisation_dom"/>
</dbReference>
<dbReference type="GO" id="GO:0006526">
    <property type="term" value="P:L-arginine biosynthetic process"/>
    <property type="evidence" value="ECO:0007669"/>
    <property type="project" value="UniProtKB-UniRule"/>
</dbReference>
<proteinExistence type="inferred from homology"/>
<dbReference type="FunFam" id="3.40.50.720:FF:000117">
    <property type="entry name" value="N-acetyl-gamma-glutamyl-phosphate reductase"/>
    <property type="match status" value="1"/>
</dbReference>
<dbReference type="PANTHER" id="PTHR32338:SF10">
    <property type="entry name" value="N-ACETYL-GAMMA-GLUTAMYL-PHOSPHATE REDUCTASE, CHLOROPLASTIC-RELATED"/>
    <property type="match status" value="1"/>
</dbReference>
<evidence type="ECO:0000256" key="5">
    <source>
        <dbReference type="ARBA" id="ARBA00022857"/>
    </source>
</evidence>
<feature type="domain" description="Semialdehyde dehydrogenase NAD-binding" evidence="10">
    <location>
        <begin position="3"/>
        <end position="146"/>
    </location>
</feature>
<dbReference type="InterPro" id="IPR050085">
    <property type="entry name" value="AGPR"/>
</dbReference>
<dbReference type="SUPFAM" id="SSF55347">
    <property type="entry name" value="Glyceraldehyde-3-phosphate dehydrogenase-like, C-terminal domain"/>
    <property type="match status" value="1"/>
</dbReference>
<dbReference type="EMBL" id="NPIB01000005">
    <property type="protein sequence ID" value="PLC58650.1"/>
    <property type="molecule type" value="Genomic_DNA"/>
</dbReference>
<dbReference type="AlphaFoldDB" id="A0A2N4UUF0"/>
<dbReference type="GO" id="GO:0051287">
    <property type="term" value="F:NAD binding"/>
    <property type="evidence" value="ECO:0007669"/>
    <property type="project" value="InterPro"/>
</dbReference>
<dbReference type="Pfam" id="PF01118">
    <property type="entry name" value="Semialdhyde_dh"/>
    <property type="match status" value="1"/>
</dbReference>
<dbReference type="GO" id="GO:0003942">
    <property type="term" value="F:N-acetyl-gamma-glutamyl-phosphate reductase activity"/>
    <property type="evidence" value="ECO:0007669"/>
    <property type="project" value="UniProtKB-UniRule"/>
</dbReference>
<dbReference type="EC" id="1.2.1.38" evidence="8"/>
<keyword evidence="3 8" id="KW-0055">Arginine biosynthesis</keyword>
<comment type="subcellular location">
    <subcellularLocation>
        <location evidence="8">Cytoplasm</location>
    </subcellularLocation>
</comment>
<dbReference type="PROSITE" id="PS01224">
    <property type="entry name" value="ARGC"/>
    <property type="match status" value="1"/>
</dbReference>
<dbReference type="FunFam" id="3.30.360.10:FF:000014">
    <property type="entry name" value="N-acetyl-gamma-glutamyl-phosphate reductase"/>
    <property type="match status" value="1"/>
</dbReference>
<gene>
    <name evidence="8" type="primary">argC</name>
    <name evidence="11" type="ORF">CIK00_06405</name>
</gene>
<dbReference type="NCBIfam" id="TIGR01850">
    <property type="entry name" value="argC"/>
    <property type="match status" value="1"/>
</dbReference>
<comment type="pathway">
    <text evidence="1 8">Amino-acid biosynthesis; L-arginine biosynthesis; N(2)-acetyl-L-ornithine from L-glutamate: step 3/4.</text>
</comment>
<dbReference type="InterPro" id="IPR000706">
    <property type="entry name" value="AGPR_type-1"/>
</dbReference>
<dbReference type="CDD" id="cd17895">
    <property type="entry name" value="AGPR_1_N"/>
    <property type="match status" value="1"/>
</dbReference>
<dbReference type="Gene3D" id="3.40.50.720">
    <property type="entry name" value="NAD(P)-binding Rossmann-like Domain"/>
    <property type="match status" value="1"/>
</dbReference>
<dbReference type="SMART" id="SM00859">
    <property type="entry name" value="Semialdhyde_dh"/>
    <property type="match status" value="1"/>
</dbReference>
<sequence>MLNTIIIGASGYTGAELAKIVNRHPQLTLCGLYVSATSLDAGKPLSALHGQLRDVVDLPLQPLTDIKTAAANIDIVLLATAHEVSHDIAAEFLNLGCQVFDLSGAFRVKADDFYRQYYNFEHKYDEWLENAVYGLAEWNHDQIRQAQLVAVPGCYPTAAQLALKPLLVAGLLDCDQWPVINAVSGVSGAGRKARMTNSFCEVSLQAYGLFTHRHQPEIAHHLNCDIIFTPHLGNFKRGILATITAKLAIGVTADEVTAAMESAYLNAADQHAVRLLKNKTAKLDDVVGSCFCDIGWQVQGEHIILTAAIDNLLKGASSQAVQCINIRNGFPQLTALV</sequence>
<dbReference type="PANTHER" id="PTHR32338">
    <property type="entry name" value="N-ACETYL-GAMMA-GLUTAMYL-PHOSPHATE REDUCTASE, CHLOROPLASTIC-RELATED-RELATED"/>
    <property type="match status" value="1"/>
</dbReference>
<keyword evidence="6 8" id="KW-0560">Oxidoreductase</keyword>
<evidence type="ECO:0000256" key="3">
    <source>
        <dbReference type="ARBA" id="ARBA00022571"/>
    </source>
</evidence>
<evidence type="ECO:0000256" key="7">
    <source>
        <dbReference type="ARBA" id="ARBA00050557"/>
    </source>
</evidence>
<keyword evidence="4 8" id="KW-0028">Amino-acid biosynthesis</keyword>
<name>A0A2N4UUF0_9GAMM</name>
<evidence type="ECO:0000313" key="11">
    <source>
        <dbReference type="EMBL" id="PLC58650.1"/>
    </source>
</evidence>
<dbReference type="InterPro" id="IPR036291">
    <property type="entry name" value="NAD(P)-bd_dom_sf"/>
</dbReference>
<dbReference type="HAMAP" id="MF_00150">
    <property type="entry name" value="ArgC_type1"/>
    <property type="match status" value="1"/>
</dbReference>
<comment type="caution">
    <text evidence="11">The sequence shown here is derived from an EMBL/GenBank/DDBJ whole genome shotgun (WGS) entry which is preliminary data.</text>
</comment>
<evidence type="ECO:0000259" key="10">
    <source>
        <dbReference type="SMART" id="SM00859"/>
    </source>
</evidence>
<dbReference type="Pfam" id="PF22698">
    <property type="entry name" value="Semialdhyde_dhC_1"/>
    <property type="match status" value="1"/>
</dbReference>
<feature type="active site" evidence="8 9">
    <location>
        <position position="154"/>
    </location>
</feature>
<reference evidence="11 12" key="1">
    <citation type="journal article" date="2018" name="Syst. Appl. Microbiol.">
        <title>Photobacterium carnosum sp. nov., isolated from spoiled modified atmosphere packaged poultry meat.</title>
        <authorList>
            <person name="Hilgarth M."/>
            <person name="Fuertes S."/>
            <person name="Ehrmann M."/>
            <person name="Vogel R.F."/>
        </authorList>
    </citation>
    <scope>NUCLEOTIDE SEQUENCE [LARGE SCALE GENOMIC DNA]</scope>
    <source>
        <strain evidence="11 12">TMW 2.2021</strain>
    </source>
</reference>
<dbReference type="CDD" id="cd23934">
    <property type="entry name" value="AGPR_1_C"/>
    <property type="match status" value="1"/>
</dbReference>
<evidence type="ECO:0000313" key="12">
    <source>
        <dbReference type="Proteomes" id="UP000234420"/>
    </source>
</evidence>